<keyword evidence="3" id="KW-0808">Transferase</keyword>
<name>X5M7R8_9HYPH</name>
<sequence>MSLFQGDLTSFMSSSAAKPAPASSVSREQESPGQSQIYPTLALPMRSRRLVIRDFVPGDLGALHAYSERREVTKHLLWGPNSVEQSRATLAEFMTQQGANPRLRYDLALGLPGGKAIGAVSIHLDDIRLGNAEIGYVLHSDYWGGGFAFEAVQALTAHIFEHWPLNRVWARCLESNKASRRLLERLGMRHEGTLLRAERIEGEWHNVLMYALLADEWLAGDR</sequence>
<gene>
    <name evidence="3" type="ORF">BN1012_Phect1009</name>
</gene>
<proteinExistence type="predicted"/>
<dbReference type="HOGENOM" id="CLU_013985_3_6_5"/>
<dbReference type="InterPro" id="IPR051531">
    <property type="entry name" value="N-acetyltransferase"/>
</dbReference>
<dbReference type="PROSITE" id="PS51186">
    <property type="entry name" value="GNAT"/>
    <property type="match status" value="1"/>
</dbReference>
<feature type="compositionally biased region" description="Low complexity" evidence="1">
    <location>
        <begin position="13"/>
        <end position="26"/>
    </location>
</feature>
<dbReference type="EMBL" id="HG966617">
    <property type="protein sequence ID" value="CDO59223.1"/>
    <property type="molecule type" value="Genomic_DNA"/>
</dbReference>
<organism evidence="3 4">
    <name type="scientific">Candidatus Phaeomarinibacter ectocarpi</name>
    <dbReference type="NCBI Taxonomy" id="1458461"/>
    <lineage>
        <taxon>Bacteria</taxon>
        <taxon>Pseudomonadati</taxon>
        <taxon>Pseudomonadota</taxon>
        <taxon>Alphaproteobacteria</taxon>
        <taxon>Hyphomicrobiales</taxon>
        <taxon>Parvibaculaceae</taxon>
        <taxon>Candidatus Phaeomarinibacter</taxon>
    </lineage>
</organism>
<evidence type="ECO:0000259" key="2">
    <source>
        <dbReference type="PROSITE" id="PS51186"/>
    </source>
</evidence>
<dbReference type="Proteomes" id="UP000032160">
    <property type="component" value="Chromosome I"/>
</dbReference>
<accession>X5M7R8</accession>
<dbReference type="SUPFAM" id="SSF55729">
    <property type="entry name" value="Acyl-CoA N-acyltransferases (Nat)"/>
    <property type="match status" value="1"/>
</dbReference>
<protein>
    <submittedName>
        <fullName evidence="3">Putative acetyltransferase</fullName>
    </submittedName>
</protein>
<dbReference type="InterPro" id="IPR016181">
    <property type="entry name" value="Acyl_CoA_acyltransferase"/>
</dbReference>
<dbReference type="GO" id="GO:0016747">
    <property type="term" value="F:acyltransferase activity, transferring groups other than amino-acyl groups"/>
    <property type="evidence" value="ECO:0007669"/>
    <property type="project" value="InterPro"/>
</dbReference>
<dbReference type="InterPro" id="IPR000182">
    <property type="entry name" value="GNAT_dom"/>
</dbReference>
<evidence type="ECO:0000256" key="1">
    <source>
        <dbReference type="SAM" id="MobiDB-lite"/>
    </source>
</evidence>
<dbReference type="KEGG" id="pect:BN1012_Phect1009"/>
<evidence type="ECO:0000313" key="4">
    <source>
        <dbReference type="Proteomes" id="UP000032160"/>
    </source>
</evidence>
<feature type="region of interest" description="Disordered" evidence="1">
    <location>
        <begin position="13"/>
        <end position="38"/>
    </location>
</feature>
<dbReference type="AlphaFoldDB" id="X5M7R8"/>
<dbReference type="Pfam" id="PF13302">
    <property type="entry name" value="Acetyltransf_3"/>
    <property type="match status" value="1"/>
</dbReference>
<evidence type="ECO:0000313" key="3">
    <source>
        <dbReference type="EMBL" id="CDO59223.1"/>
    </source>
</evidence>
<dbReference type="Gene3D" id="3.40.630.30">
    <property type="match status" value="1"/>
</dbReference>
<dbReference type="STRING" id="1458461.BN1012_Phect1009"/>
<dbReference type="PANTHER" id="PTHR43792">
    <property type="entry name" value="GNAT FAMILY, PUTATIVE (AFU_ORTHOLOGUE AFUA_3G00765)-RELATED-RELATED"/>
    <property type="match status" value="1"/>
</dbReference>
<keyword evidence="4" id="KW-1185">Reference proteome</keyword>
<feature type="domain" description="N-acetyltransferase" evidence="2">
    <location>
        <begin position="50"/>
        <end position="214"/>
    </location>
</feature>
<reference evidence="3 4" key="1">
    <citation type="journal article" date="2014" name="Front. Genet.">
        <title>Genome and metabolic network of "Candidatus Phaeomarinobacter ectocarpi" Ec32, a new candidate genus of Alphaproteobacteria frequently associated with brown algae.</title>
        <authorList>
            <person name="Dittami S.M."/>
            <person name="Barbeyron T."/>
            <person name="Boyen C."/>
            <person name="Cambefort J."/>
            <person name="Collet G."/>
            <person name="Delage L."/>
            <person name="Gobet A."/>
            <person name="Groisillier A."/>
            <person name="Leblanc C."/>
            <person name="Michel G."/>
            <person name="Scornet D."/>
            <person name="Siegel A."/>
            <person name="Tapia J.E."/>
            <person name="Tonon T."/>
        </authorList>
    </citation>
    <scope>NUCLEOTIDE SEQUENCE [LARGE SCALE GENOMIC DNA]</scope>
    <source>
        <strain evidence="3 4">Ec32</strain>
    </source>
</reference>